<dbReference type="AlphaFoldDB" id="A0A6B1YKN5"/>
<protein>
    <recommendedName>
        <fullName evidence="1">CDI immunity protein domain-containing protein</fullName>
    </recommendedName>
</protein>
<gene>
    <name evidence="2" type="ORF">GUL26_33540</name>
</gene>
<dbReference type="InterPro" id="IPR041256">
    <property type="entry name" value="CdiI_4"/>
</dbReference>
<reference evidence="2" key="1">
    <citation type="submission" date="2020-01" db="EMBL/GenBank/DDBJ databases">
        <title>Bacteria Cultured from War Wounds Associated with the Conflict in Eastern Ukraine.</title>
        <authorList>
            <person name="Snesrud E."/>
            <person name="Galac M.R."/>
            <person name="Mc Gann P."/>
            <person name="Valentine K."/>
            <person name="Viacheslav K."/>
        </authorList>
    </citation>
    <scope>NUCLEOTIDE SEQUENCE</scope>
    <source>
        <strain evidence="2">VNMU148</strain>
    </source>
</reference>
<evidence type="ECO:0000313" key="3">
    <source>
        <dbReference type="Proteomes" id="UP000644192"/>
    </source>
</evidence>
<accession>A0A6B1YKN5</accession>
<feature type="domain" description="CDI immunity protein" evidence="1">
    <location>
        <begin position="1"/>
        <end position="28"/>
    </location>
</feature>
<evidence type="ECO:0000313" key="2">
    <source>
        <dbReference type="EMBL" id="MZZ17196.1"/>
    </source>
</evidence>
<comment type="caution">
    <text evidence="2">The sequence shown here is derived from an EMBL/GenBank/DDBJ whole genome shotgun (WGS) entry which is preliminary data.</text>
</comment>
<organism evidence="2 3">
    <name type="scientific">Pseudomonas aeruginosa</name>
    <dbReference type="NCBI Taxonomy" id="287"/>
    <lineage>
        <taxon>Bacteria</taxon>
        <taxon>Pseudomonadati</taxon>
        <taxon>Pseudomonadota</taxon>
        <taxon>Gammaproteobacteria</taxon>
        <taxon>Pseudomonadales</taxon>
        <taxon>Pseudomonadaceae</taxon>
        <taxon>Pseudomonas</taxon>
    </lineage>
</organism>
<sequence length="35" mass="4251">VCSKFIRLACEKYLQRHPEDTEKVKELLDKLSFWP</sequence>
<proteinExistence type="predicted"/>
<dbReference type="Pfam" id="PF18624">
    <property type="entry name" value="CdiI_4"/>
    <property type="match status" value="1"/>
</dbReference>
<evidence type="ECO:0000259" key="1">
    <source>
        <dbReference type="Pfam" id="PF18624"/>
    </source>
</evidence>
<feature type="non-terminal residue" evidence="2">
    <location>
        <position position="1"/>
    </location>
</feature>
<dbReference type="RefSeq" id="WP_237509509.1">
    <property type="nucleotide sequence ID" value="NZ_JARCVV010000129.1"/>
</dbReference>
<name>A0A6B1YKN5_PSEAI</name>
<dbReference type="EMBL" id="WXZT01000045">
    <property type="protein sequence ID" value="MZZ17196.1"/>
    <property type="molecule type" value="Genomic_DNA"/>
</dbReference>
<dbReference type="Proteomes" id="UP000644192">
    <property type="component" value="Unassembled WGS sequence"/>
</dbReference>